<name>A0A3A8PSV1_9BACT</name>
<proteinExistence type="predicted"/>
<keyword evidence="3" id="KW-1185">Reference proteome</keyword>
<dbReference type="Pfam" id="PF20093">
    <property type="entry name" value="DUF6484"/>
    <property type="match status" value="1"/>
</dbReference>
<feature type="domain" description="DUF6484" evidence="1">
    <location>
        <begin position="5"/>
        <end position="60"/>
    </location>
</feature>
<evidence type="ECO:0000313" key="2">
    <source>
        <dbReference type="EMBL" id="RKH55512.1"/>
    </source>
</evidence>
<evidence type="ECO:0000313" key="3">
    <source>
        <dbReference type="Proteomes" id="UP000272888"/>
    </source>
</evidence>
<dbReference type="AlphaFoldDB" id="A0A3A8PSV1"/>
<organism evidence="2 3">
    <name type="scientific">Corallococcus llansteffanensis</name>
    <dbReference type="NCBI Taxonomy" id="2316731"/>
    <lineage>
        <taxon>Bacteria</taxon>
        <taxon>Pseudomonadati</taxon>
        <taxon>Myxococcota</taxon>
        <taxon>Myxococcia</taxon>
        <taxon>Myxococcales</taxon>
        <taxon>Cystobacterineae</taxon>
        <taxon>Myxococcaceae</taxon>
        <taxon>Corallococcus</taxon>
    </lineage>
</organism>
<comment type="caution">
    <text evidence="2">The sequence shown here is derived from an EMBL/GenBank/DDBJ whole genome shotgun (WGS) entry which is preliminary data.</text>
</comment>
<reference evidence="3" key="1">
    <citation type="submission" date="2018-09" db="EMBL/GenBank/DDBJ databases">
        <authorList>
            <person name="Livingstone P.G."/>
            <person name="Whitworth D.E."/>
        </authorList>
    </citation>
    <scope>NUCLEOTIDE SEQUENCE [LARGE SCALE GENOMIC DNA]</scope>
    <source>
        <strain evidence="3">CA051B</strain>
    </source>
</reference>
<protein>
    <recommendedName>
        <fullName evidence="1">DUF6484 domain-containing protein</fullName>
    </recommendedName>
</protein>
<dbReference type="EMBL" id="RAWB01000250">
    <property type="protein sequence ID" value="RKH55512.1"/>
    <property type="molecule type" value="Genomic_DNA"/>
</dbReference>
<accession>A0A3A8PSV1</accession>
<evidence type="ECO:0000259" key="1">
    <source>
        <dbReference type="Pfam" id="PF20093"/>
    </source>
</evidence>
<sequence length="144" mass="15742">MVRVEAGRHVWVDYPGNVRGPLKARTSATMDLDALKLLPPDRPEALLLFADGDPAQPVLLMLLEPTSDTPLTDALLAPPLSRVPAEARVDGERVVITGRKEVVLECGKASLTLRRDGTVVLRGVNLVSEAEEVHRIRGRKVRIN</sequence>
<gene>
    <name evidence="2" type="ORF">D7V93_22695</name>
</gene>
<dbReference type="InterPro" id="IPR045506">
    <property type="entry name" value="DUF6484"/>
</dbReference>
<dbReference type="Proteomes" id="UP000272888">
    <property type="component" value="Unassembled WGS sequence"/>
</dbReference>